<sequence length="312" mass="32136">MPKPQLVYTGNVIVDLVLSVDGLPELGGDVIASSSMVTAGGGYNVMVAAARDNFPVTFAGQYGSGVFGLVVRKALADSGFSVVQEGLEGQDSGYCVALLDPSTERTFVTHVGAEGQLTKADLDRVQVREQDTVYVSGYSLAHPVNAASLPGWLAQIPKGATVITDPSPLIDQLAPQAMSQVLGRSNVLSANAREARLGSNLEDLAEAAVWFSSRIQPGGVVLIRDGANGCWVFSNEIGPKPVLVEGFEVAAVDTNGAGDAFGGVFAAEFSRGAGVLKAVRRANAAAALAVTQFGPATSPTAAQIDEFLAAQA</sequence>
<dbReference type="AlphaFoldDB" id="A0AAU7DUN6"/>
<protein>
    <submittedName>
        <fullName evidence="4">PfkB family carbohydrate kinase</fullName>
    </submittedName>
</protein>
<organism evidence="4">
    <name type="scientific">Jonesiaceae bacterium BS-20</name>
    <dbReference type="NCBI Taxonomy" id="3120821"/>
    <lineage>
        <taxon>Bacteria</taxon>
        <taxon>Bacillati</taxon>
        <taxon>Actinomycetota</taxon>
        <taxon>Actinomycetes</taxon>
        <taxon>Micrococcales</taxon>
        <taxon>Jonesiaceae</taxon>
    </lineage>
</organism>
<dbReference type="SUPFAM" id="SSF53613">
    <property type="entry name" value="Ribokinase-like"/>
    <property type="match status" value="1"/>
</dbReference>
<keyword evidence="2 4" id="KW-0418">Kinase</keyword>
<dbReference type="InterPro" id="IPR029056">
    <property type="entry name" value="Ribokinase-like"/>
</dbReference>
<dbReference type="InterPro" id="IPR011611">
    <property type="entry name" value="PfkB_dom"/>
</dbReference>
<dbReference type="PANTHER" id="PTHR10584:SF166">
    <property type="entry name" value="RIBOKINASE"/>
    <property type="match status" value="1"/>
</dbReference>
<name>A0AAU7DUN6_9MICO</name>
<proteinExistence type="predicted"/>
<feature type="domain" description="Carbohydrate kinase PfkB" evidence="3">
    <location>
        <begin position="5"/>
        <end position="298"/>
    </location>
</feature>
<evidence type="ECO:0000256" key="2">
    <source>
        <dbReference type="ARBA" id="ARBA00022777"/>
    </source>
</evidence>
<gene>
    <name evidence="4" type="ORF">V5R04_12275</name>
</gene>
<keyword evidence="1" id="KW-0808">Transferase</keyword>
<dbReference type="EMBL" id="CP146203">
    <property type="protein sequence ID" value="XBH20985.1"/>
    <property type="molecule type" value="Genomic_DNA"/>
</dbReference>
<accession>A0AAU7DUN6</accession>
<reference evidence="4" key="1">
    <citation type="submission" date="2024-02" db="EMBL/GenBank/DDBJ databases">
        <title>Tomenella chthoni gen. nov. sp. nov., a member of the family Jonesiaceae isolated from bat guano.</title>
        <authorList>
            <person name="Miller S.L."/>
            <person name="King J."/>
            <person name="Sankaranarayanan K."/>
            <person name="Lawson P.A."/>
        </authorList>
    </citation>
    <scope>NUCLEOTIDE SEQUENCE</scope>
    <source>
        <strain evidence="4">BS-20</strain>
    </source>
</reference>
<dbReference type="GO" id="GO:0005829">
    <property type="term" value="C:cytosol"/>
    <property type="evidence" value="ECO:0007669"/>
    <property type="project" value="TreeGrafter"/>
</dbReference>
<dbReference type="Pfam" id="PF00294">
    <property type="entry name" value="PfkB"/>
    <property type="match status" value="1"/>
</dbReference>
<evidence type="ECO:0000256" key="1">
    <source>
        <dbReference type="ARBA" id="ARBA00022679"/>
    </source>
</evidence>
<dbReference type="PANTHER" id="PTHR10584">
    <property type="entry name" value="SUGAR KINASE"/>
    <property type="match status" value="1"/>
</dbReference>
<evidence type="ECO:0000313" key="4">
    <source>
        <dbReference type="EMBL" id="XBH20985.1"/>
    </source>
</evidence>
<dbReference type="GO" id="GO:0016301">
    <property type="term" value="F:kinase activity"/>
    <property type="evidence" value="ECO:0007669"/>
    <property type="project" value="UniProtKB-KW"/>
</dbReference>
<dbReference type="Gene3D" id="3.40.1190.20">
    <property type="match status" value="1"/>
</dbReference>
<evidence type="ECO:0000259" key="3">
    <source>
        <dbReference type="Pfam" id="PF00294"/>
    </source>
</evidence>